<feature type="region of interest" description="Disordered" evidence="1">
    <location>
        <begin position="24"/>
        <end position="44"/>
    </location>
</feature>
<dbReference type="PANTHER" id="PTHR38593">
    <property type="entry name" value="BLR2558 PROTEIN"/>
    <property type="match status" value="1"/>
</dbReference>
<dbReference type="RefSeq" id="WP_386713277.1">
    <property type="nucleotide sequence ID" value="NZ_JBHRYF010000023.1"/>
</dbReference>
<dbReference type="PROSITE" id="PS51257">
    <property type="entry name" value="PROKAR_LIPOPROTEIN"/>
    <property type="match status" value="1"/>
</dbReference>
<evidence type="ECO:0000259" key="2">
    <source>
        <dbReference type="Pfam" id="PF13628"/>
    </source>
</evidence>
<evidence type="ECO:0000256" key="1">
    <source>
        <dbReference type="SAM" id="MobiDB-lite"/>
    </source>
</evidence>
<organism evidence="3 4">
    <name type="scientific">Luteimonas notoginsengisoli</name>
    <dbReference type="NCBI Taxonomy" id="1578200"/>
    <lineage>
        <taxon>Bacteria</taxon>
        <taxon>Pseudomonadati</taxon>
        <taxon>Pseudomonadota</taxon>
        <taxon>Gammaproteobacteria</taxon>
        <taxon>Lysobacterales</taxon>
        <taxon>Lysobacteraceae</taxon>
        <taxon>Luteimonas</taxon>
    </lineage>
</organism>
<proteinExistence type="predicted"/>
<accession>A0ABV7UXY7</accession>
<evidence type="ECO:0000313" key="3">
    <source>
        <dbReference type="EMBL" id="MFC3661583.1"/>
    </source>
</evidence>
<sequence length="220" mass="22703">MKAPLIAVTLLSLAIASGCDRDRTDDQTAMADSTPATDTSAPADAAVTTDANANANSMSADGAAMPQDDTMPGGDAAQTGDALALGLLAAVDEHEIAAAKQAQEKGVTGDVLDYARMMEKEHGDNLAKTRSLGSPADGSDVQALKDKGAKELQTLDAASGKAYEKAYIDAMVKGHQEALDAIDNKMMPAATTDTVKQHLTDTRTHVAAHLDKAKAIAARQ</sequence>
<keyword evidence="4" id="KW-1185">Reference proteome</keyword>
<gene>
    <name evidence="3" type="ORF">ACFOM9_16100</name>
</gene>
<dbReference type="Pfam" id="PF13628">
    <property type="entry name" value="DUF4142"/>
    <property type="match status" value="1"/>
</dbReference>
<dbReference type="InterPro" id="IPR025419">
    <property type="entry name" value="DUF4142"/>
</dbReference>
<dbReference type="Proteomes" id="UP001595724">
    <property type="component" value="Unassembled WGS sequence"/>
</dbReference>
<feature type="domain" description="DUF4142" evidence="2">
    <location>
        <begin position="84"/>
        <end position="216"/>
    </location>
</feature>
<comment type="caution">
    <text evidence="3">The sequence shown here is derived from an EMBL/GenBank/DDBJ whole genome shotgun (WGS) entry which is preliminary data.</text>
</comment>
<dbReference type="EMBL" id="JBHRYF010000023">
    <property type="protein sequence ID" value="MFC3661583.1"/>
    <property type="molecule type" value="Genomic_DNA"/>
</dbReference>
<dbReference type="PANTHER" id="PTHR38593:SF1">
    <property type="entry name" value="BLR2558 PROTEIN"/>
    <property type="match status" value="1"/>
</dbReference>
<name>A0ABV7UXY7_9GAMM</name>
<feature type="compositionally biased region" description="Low complexity" evidence="1">
    <location>
        <begin position="28"/>
        <end position="44"/>
    </location>
</feature>
<evidence type="ECO:0000313" key="4">
    <source>
        <dbReference type="Proteomes" id="UP001595724"/>
    </source>
</evidence>
<protein>
    <submittedName>
        <fullName evidence="3">DUF4142 domain-containing protein</fullName>
    </submittedName>
</protein>
<reference evidence="4" key="1">
    <citation type="journal article" date="2019" name="Int. J. Syst. Evol. Microbiol.">
        <title>The Global Catalogue of Microorganisms (GCM) 10K type strain sequencing project: providing services to taxonomists for standard genome sequencing and annotation.</title>
        <authorList>
            <consortium name="The Broad Institute Genomics Platform"/>
            <consortium name="The Broad Institute Genome Sequencing Center for Infectious Disease"/>
            <person name="Wu L."/>
            <person name="Ma J."/>
        </authorList>
    </citation>
    <scope>NUCLEOTIDE SEQUENCE [LARGE SCALE GENOMIC DNA]</scope>
    <source>
        <strain evidence="4">KCTC 42211</strain>
    </source>
</reference>